<reference evidence="7 8" key="1">
    <citation type="submission" date="2020-08" db="EMBL/GenBank/DDBJ databases">
        <title>Genomic Encyclopedia of Type Strains, Phase III (KMG-III): the genomes of soil and plant-associated and newly described type strains.</title>
        <authorList>
            <person name="Whitman W."/>
        </authorList>
    </citation>
    <scope>NUCLEOTIDE SEQUENCE [LARGE SCALE GENOMIC DNA]</scope>
    <source>
        <strain evidence="7 8">CECT 3313</strain>
    </source>
</reference>
<dbReference type="GO" id="GO:0055085">
    <property type="term" value="P:transmembrane transport"/>
    <property type="evidence" value="ECO:0007669"/>
    <property type="project" value="InterPro"/>
</dbReference>
<keyword evidence="8" id="KW-1185">Reference proteome</keyword>
<keyword evidence="4 5" id="KW-0472">Membrane</keyword>
<gene>
    <name evidence="7" type="ORF">FHS34_002694</name>
</gene>
<sequence>MTRTDAGLRRGLGLRDAVVVGLGSMIGAGVFSAPGPAARAAGSGLLAALAVAAVVAYCNAMSSARLAARYPASGGTYVYGRERLGPFWGHLAGWAFVVGKTASCAAMALTVGTYVWPGQAHAVAVAAVVALTAVNYGGIQKAAWLTRLIVAVVLAVLAAAVVTCLASGRADAGRLDAGLSSEAGGVLQAAGLLFFAFAGYARIATLGEEVRDPARTIPRAVPLALGIVLVVYACVAVALLAVLGADGLGRAAAPLADAVRAAGAPGLVPVVRAGAAVAALGSLLALILGVSRTTLAMARDGHLPGALAAVHPRFRVPHRAETAVGAVVAVLAATVDVRGAIGFSSFGVLVYYAVANASAWTLSPAPLSRVVPAVGLLGCATLACALPAASAAVGAGVLAVGAAAYGVRRWRAARRGA</sequence>
<feature type="transmembrane region" description="Helical" evidence="5">
    <location>
        <begin position="374"/>
        <end position="407"/>
    </location>
</feature>
<accession>A0A7W9PSU2</accession>
<feature type="transmembrane region" description="Helical" evidence="5">
    <location>
        <begin position="183"/>
        <end position="203"/>
    </location>
</feature>
<organism evidence="7 8">
    <name type="scientific">Streptomyces echinatus</name>
    <dbReference type="NCBI Taxonomy" id="67293"/>
    <lineage>
        <taxon>Bacteria</taxon>
        <taxon>Bacillati</taxon>
        <taxon>Actinomycetota</taxon>
        <taxon>Actinomycetes</taxon>
        <taxon>Kitasatosporales</taxon>
        <taxon>Streptomycetaceae</taxon>
        <taxon>Streptomyces</taxon>
    </lineage>
</organism>
<evidence type="ECO:0000313" key="7">
    <source>
        <dbReference type="EMBL" id="MBB5927236.1"/>
    </source>
</evidence>
<evidence type="ECO:0000256" key="3">
    <source>
        <dbReference type="ARBA" id="ARBA00022989"/>
    </source>
</evidence>
<comment type="subcellular location">
    <subcellularLocation>
        <location evidence="1">Membrane</location>
        <topology evidence="1">Multi-pass membrane protein</topology>
    </subcellularLocation>
</comment>
<feature type="transmembrane region" description="Helical" evidence="5">
    <location>
        <begin position="91"/>
        <end position="112"/>
    </location>
</feature>
<dbReference type="PANTHER" id="PTHR42770:SF7">
    <property type="entry name" value="MEMBRANE PROTEIN"/>
    <property type="match status" value="1"/>
</dbReference>
<dbReference type="Gene3D" id="1.20.1740.10">
    <property type="entry name" value="Amino acid/polyamine transporter I"/>
    <property type="match status" value="1"/>
</dbReference>
<dbReference type="InterPro" id="IPR050367">
    <property type="entry name" value="APC_superfamily"/>
</dbReference>
<feature type="domain" description="Amino acid permease/ SLC12A" evidence="6">
    <location>
        <begin position="17"/>
        <end position="374"/>
    </location>
</feature>
<feature type="transmembrane region" description="Helical" evidence="5">
    <location>
        <begin position="223"/>
        <end position="245"/>
    </location>
</feature>
<feature type="transmembrane region" description="Helical" evidence="5">
    <location>
        <begin position="270"/>
        <end position="290"/>
    </location>
</feature>
<proteinExistence type="predicted"/>
<dbReference type="Proteomes" id="UP000585836">
    <property type="component" value="Unassembled WGS sequence"/>
</dbReference>
<name>A0A7W9PSU2_9ACTN</name>
<evidence type="ECO:0000313" key="8">
    <source>
        <dbReference type="Proteomes" id="UP000585836"/>
    </source>
</evidence>
<dbReference type="AlphaFoldDB" id="A0A7W9PSU2"/>
<comment type="caution">
    <text evidence="7">The sequence shown here is derived from an EMBL/GenBank/DDBJ whole genome shotgun (WGS) entry which is preliminary data.</text>
</comment>
<feature type="transmembrane region" description="Helical" evidence="5">
    <location>
        <begin position="323"/>
        <end position="354"/>
    </location>
</feature>
<evidence type="ECO:0000259" key="6">
    <source>
        <dbReference type="Pfam" id="PF00324"/>
    </source>
</evidence>
<evidence type="ECO:0000256" key="4">
    <source>
        <dbReference type="ARBA" id="ARBA00023136"/>
    </source>
</evidence>
<feature type="transmembrane region" description="Helical" evidence="5">
    <location>
        <begin position="118"/>
        <end position="136"/>
    </location>
</feature>
<keyword evidence="2 5" id="KW-0812">Transmembrane</keyword>
<dbReference type="Pfam" id="PF00324">
    <property type="entry name" value="AA_permease"/>
    <property type="match status" value="1"/>
</dbReference>
<keyword evidence="3 5" id="KW-1133">Transmembrane helix</keyword>
<dbReference type="GO" id="GO:0016020">
    <property type="term" value="C:membrane"/>
    <property type="evidence" value="ECO:0007669"/>
    <property type="project" value="UniProtKB-SubCell"/>
</dbReference>
<dbReference type="PIRSF" id="PIRSF006060">
    <property type="entry name" value="AA_transporter"/>
    <property type="match status" value="1"/>
</dbReference>
<dbReference type="PANTHER" id="PTHR42770">
    <property type="entry name" value="AMINO ACID TRANSPORTER-RELATED"/>
    <property type="match status" value="1"/>
</dbReference>
<dbReference type="RefSeq" id="WP_184964664.1">
    <property type="nucleotide sequence ID" value="NZ_BAAAWF010000068.1"/>
</dbReference>
<evidence type="ECO:0000256" key="5">
    <source>
        <dbReference type="SAM" id="Phobius"/>
    </source>
</evidence>
<evidence type="ECO:0000256" key="1">
    <source>
        <dbReference type="ARBA" id="ARBA00004141"/>
    </source>
</evidence>
<dbReference type="EMBL" id="JACHJK010000004">
    <property type="protein sequence ID" value="MBB5927236.1"/>
    <property type="molecule type" value="Genomic_DNA"/>
</dbReference>
<feature type="transmembrane region" description="Helical" evidence="5">
    <location>
        <begin position="40"/>
        <end position="60"/>
    </location>
</feature>
<feature type="transmembrane region" description="Helical" evidence="5">
    <location>
        <begin position="148"/>
        <end position="168"/>
    </location>
</feature>
<feature type="transmembrane region" description="Helical" evidence="5">
    <location>
        <begin position="12"/>
        <end position="34"/>
    </location>
</feature>
<protein>
    <submittedName>
        <fullName evidence="7">APA family basic amino acid/polyamine antiporter</fullName>
    </submittedName>
</protein>
<dbReference type="InterPro" id="IPR004841">
    <property type="entry name" value="AA-permease/SLC12A_dom"/>
</dbReference>
<evidence type="ECO:0000256" key="2">
    <source>
        <dbReference type="ARBA" id="ARBA00022692"/>
    </source>
</evidence>